<name>A0A4D9E7U4_9SAUR</name>
<keyword evidence="3" id="KW-1185">Reference proteome</keyword>
<feature type="compositionally biased region" description="Polar residues" evidence="1">
    <location>
        <begin position="22"/>
        <end position="31"/>
    </location>
</feature>
<dbReference type="AlphaFoldDB" id="A0A4D9E7U4"/>
<evidence type="ECO:0000313" key="2">
    <source>
        <dbReference type="EMBL" id="TFK05877.1"/>
    </source>
</evidence>
<organism evidence="2 3">
    <name type="scientific">Platysternon megacephalum</name>
    <name type="common">big-headed turtle</name>
    <dbReference type="NCBI Taxonomy" id="55544"/>
    <lineage>
        <taxon>Eukaryota</taxon>
        <taxon>Metazoa</taxon>
        <taxon>Chordata</taxon>
        <taxon>Craniata</taxon>
        <taxon>Vertebrata</taxon>
        <taxon>Euteleostomi</taxon>
        <taxon>Archelosauria</taxon>
        <taxon>Testudinata</taxon>
        <taxon>Testudines</taxon>
        <taxon>Cryptodira</taxon>
        <taxon>Durocryptodira</taxon>
        <taxon>Testudinoidea</taxon>
        <taxon>Platysternidae</taxon>
        <taxon>Platysternon</taxon>
    </lineage>
</organism>
<reference evidence="2 3" key="2">
    <citation type="submission" date="2019-04" db="EMBL/GenBank/DDBJ databases">
        <title>The genome sequence of big-headed turtle.</title>
        <authorList>
            <person name="Gong S."/>
        </authorList>
    </citation>
    <scope>NUCLEOTIDE SEQUENCE [LARGE SCALE GENOMIC DNA]</scope>
    <source>
        <strain evidence="2">DO16091913</strain>
        <tissue evidence="2">Muscle</tissue>
    </source>
</reference>
<proteinExistence type="predicted"/>
<feature type="region of interest" description="Disordered" evidence="1">
    <location>
        <begin position="79"/>
        <end position="99"/>
    </location>
</feature>
<evidence type="ECO:0000313" key="3">
    <source>
        <dbReference type="Proteomes" id="UP000297703"/>
    </source>
</evidence>
<dbReference type="EMBL" id="QXTE01000107">
    <property type="protein sequence ID" value="TFK05877.1"/>
    <property type="molecule type" value="Genomic_DNA"/>
</dbReference>
<dbReference type="Proteomes" id="UP000297703">
    <property type="component" value="Unassembled WGS sequence"/>
</dbReference>
<evidence type="ECO:0000256" key="1">
    <source>
        <dbReference type="SAM" id="MobiDB-lite"/>
    </source>
</evidence>
<sequence length="99" mass="10541">MPGCTAPEPAAHLSTLHRPSQKLLTAPNTGAGQRPLWPQCCSQLNRGLGPSSHNASGAIPQSRVQRAWGQGRELIPAHRDVRYGPCTQGSVTPRVRGTV</sequence>
<comment type="caution">
    <text evidence="2">The sequence shown here is derived from an EMBL/GenBank/DDBJ whole genome shotgun (WGS) entry which is preliminary data.</text>
</comment>
<protein>
    <submittedName>
        <fullName evidence="2">Uroplakin-1b</fullName>
    </submittedName>
</protein>
<gene>
    <name evidence="2" type="ORF">DR999_PMT11512</name>
</gene>
<reference evidence="2 3" key="1">
    <citation type="submission" date="2019-04" db="EMBL/GenBank/DDBJ databases">
        <title>Draft genome of the big-headed turtle Platysternon megacephalum.</title>
        <authorList>
            <person name="Gong S."/>
        </authorList>
    </citation>
    <scope>NUCLEOTIDE SEQUENCE [LARGE SCALE GENOMIC DNA]</scope>
    <source>
        <strain evidence="2">DO16091913</strain>
        <tissue evidence="2">Muscle</tissue>
    </source>
</reference>
<accession>A0A4D9E7U4</accession>
<feature type="region of interest" description="Disordered" evidence="1">
    <location>
        <begin position="1"/>
        <end position="36"/>
    </location>
</feature>